<evidence type="ECO:0000256" key="2">
    <source>
        <dbReference type="ARBA" id="ARBA00022737"/>
    </source>
</evidence>
<keyword evidence="2" id="KW-0677">Repeat</keyword>
<comment type="subunit">
    <text evidence="6">Composed of a catalytic subunit (A) and a regulatory subunit (B).</text>
</comment>
<dbReference type="STRING" id="983966.A0A0H5C5U2"/>
<dbReference type="GO" id="GO:0005509">
    <property type="term" value="F:calcium ion binding"/>
    <property type="evidence" value="ECO:0007669"/>
    <property type="project" value="InterPro"/>
</dbReference>
<dbReference type="OMA" id="DTNFDRD"/>
<keyword evidence="14" id="KW-1185">Reference proteome</keyword>
<evidence type="ECO:0000256" key="8">
    <source>
        <dbReference type="ARBA" id="ARBA00031295"/>
    </source>
</evidence>
<evidence type="ECO:0000259" key="10">
    <source>
        <dbReference type="PROSITE" id="PS50222"/>
    </source>
</evidence>
<dbReference type="FunFam" id="1.10.238.10:FF:000001">
    <property type="entry name" value="Calmodulin 1"/>
    <property type="match status" value="1"/>
</dbReference>
<dbReference type="Proteomes" id="UP000038830">
    <property type="component" value="Unassembled WGS sequence"/>
</dbReference>
<protein>
    <recommendedName>
        <fullName evidence="7">Calcineurin subunit B</fullName>
    </recommendedName>
    <alternativeName>
        <fullName evidence="8">Calcineurin regulatory subunit</fullName>
    </alternativeName>
    <alternativeName>
        <fullName evidence="9">Protein phosphatase 2B regulatory subunit</fullName>
    </alternativeName>
</protein>
<comment type="function">
    <text evidence="4">Regulatory subunit of calcineurin, a calcium-dependent, calmodulin stimulated protein phosphatase. Confers calcium sensitivity.</text>
</comment>
<dbReference type="InterPro" id="IPR018247">
    <property type="entry name" value="EF_Hand_1_Ca_BS"/>
</dbReference>
<evidence type="ECO:0000256" key="1">
    <source>
        <dbReference type="ARBA" id="ARBA00022723"/>
    </source>
</evidence>
<dbReference type="SUPFAM" id="SSF47473">
    <property type="entry name" value="EF-hand"/>
    <property type="match status" value="1"/>
</dbReference>
<evidence type="ECO:0000256" key="5">
    <source>
        <dbReference type="ARBA" id="ARBA00023774"/>
    </source>
</evidence>
<dbReference type="Gene3D" id="1.10.238.10">
    <property type="entry name" value="EF-hand"/>
    <property type="match status" value="1"/>
</dbReference>
<evidence type="ECO:0000256" key="4">
    <source>
        <dbReference type="ARBA" id="ARBA00023754"/>
    </source>
</evidence>
<dbReference type="SMART" id="SM00054">
    <property type="entry name" value="EFh"/>
    <property type="match status" value="3"/>
</dbReference>
<dbReference type="Pfam" id="PF13202">
    <property type="entry name" value="EF-hand_5"/>
    <property type="match status" value="1"/>
</dbReference>
<dbReference type="InterPro" id="IPR002048">
    <property type="entry name" value="EF_hand_dom"/>
</dbReference>
<dbReference type="EMBL" id="KV453949">
    <property type="protein sequence ID" value="ODV70856.1"/>
    <property type="molecule type" value="Genomic_DNA"/>
</dbReference>
<feature type="domain" description="EF-hand" evidence="10">
    <location>
        <begin position="30"/>
        <end position="58"/>
    </location>
</feature>
<reference evidence="13" key="2">
    <citation type="journal article" date="2015" name="J. Biotechnol.">
        <title>The structure of the Cyberlindnera jadinii genome and its relation to Candida utilis analyzed by the occurrence of single nucleotide polymorphisms.</title>
        <authorList>
            <person name="Rupp O."/>
            <person name="Brinkrolf K."/>
            <person name="Buerth C."/>
            <person name="Kunigo M."/>
            <person name="Schneider J."/>
            <person name="Jaenicke S."/>
            <person name="Goesmann A."/>
            <person name="Puehler A."/>
            <person name="Jaeger K.-E."/>
            <person name="Ernst J.F."/>
        </authorList>
    </citation>
    <scope>NUCLEOTIDE SEQUENCE [LARGE SCALE GENOMIC DNA]</scope>
    <source>
        <strain evidence="13">ATCC 18201 / CBS 1600 / BCRC 20928 / JCM 3617 / NBRC 0987 / NRRL Y-1542</strain>
    </source>
</reference>
<dbReference type="Pfam" id="PF13499">
    <property type="entry name" value="EF-hand_7"/>
    <property type="match status" value="1"/>
</dbReference>
<accession>A0A0H5C5U2</accession>
<dbReference type="Pfam" id="PF00036">
    <property type="entry name" value="EF-hand_1"/>
    <property type="match status" value="1"/>
</dbReference>
<evidence type="ECO:0000313" key="14">
    <source>
        <dbReference type="Proteomes" id="UP000094389"/>
    </source>
</evidence>
<reference evidence="11" key="1">
    <citation type="submission" date="2014-12" db="EMBL/GenBank/DDBJ databases">
        <authorList>
            <person name="Jaenicke S."/>
        </authorList>
    </citation>
    <scope>NUCLEOTIDE SEQUENCE [LARGE SCALE GENOMIC DNA]</scope>
    <source>
        <strain evidence="11">CBS1600</strain>
    </source>
</reference>
<evidence type="ECO:0000256" key="3">
    <source>
        <dbReference type="ARBA" id="ARBA00022837"/>
    </source>
</evidence>
<evidence type="ECO:0000256" key="6">
    <source>
        <dbReference type="ARBA" id="ARBA00023792"/>
    </source>
</evidence>
<dbReference type="CDD" id="cd00051">
    <property type="entry name" value="EFh"/>
    <property type="match status" value="2"/>
</dbReference>
<feature type="domain" description="EF-hand" evidence="10">
    <location>
        <begin position="101"/>
        <end position="136"/>
    </location>
</feature>
<feature type="domain" description="EF-hand" evidence="10">
    <location>
        <begin position="1"/>
        <end position="26"/>
    </location>
</feature>
<proteinExistence type="inferred from homology"/>
<sequence length="144" mass="16309">MKLDKDSSGTISKEEFLSIPGIGSNPLGSRMIEIFDKDNSGDIDFKEFITGLSIFSTRGQKEDKLKFAFEIYDMDKDGYISNGELFLVLKKMVGNNLDDDQLQQIVDRTIMENDQDGDSKLSFVEFKHAVEDTEIAQSMTLENF</sequence>
<evidence type="ECO:0000313" key="13">
    <source>
        <dbReference type="Proteomes" id="UP000038830"/>
    </source>
</evidence>
<evidence type="ECO:0000313" key="12">
    <source>
        <dbReference type="EMBL" id="ODV70856.1"/>
    </source>
</evidence>
<reference evidence="12 14" key="3">
    <citation type="journal article" date="2016" name="Proc. Natl. Acad. Sci. U.S.A.">
        <title>Comparative genomics of biotechnologically important yeasts.</title>
        <authorList>
            <person name="Riley R."/>
            <person name="Haridas S."/>
            <person name="Wolfe K.H."/>
            <person name="Lopes M.R."/>
            <person name="Hittinger C.T."/>
            <person name="Goeker M."/>
            <person name="Salamov A.A."/>
            <person name="Wisecaver J.H."/>
            <person name="Long T.M."/>
            <person name="Calvey C.H."/>
            <person name="Aerts A.L."/>
            <person name="Barry K.W."/>
            <person name="Choi C."/>
            <person name="Clum A."/>
            <person name="Coughlan A.Y."/>
            <person name="Deshpande S."/>
            <person name="Douglass A.P."/>
            <person name="Hanson S.J."/>
            <person name="Klenk H.-P."/>
            <person name="LaButti K.M."/>
            <person name="Lapidus A."/>
            <person name="Lindquist E.A."/>
            <person name="Lipzen A.M."/>
            <person name="Meier-Kolthoff J.P."/>
            <person name="Ohm R.A."/>
            <person name="Otillar R.P."/>
            <person name="Pangilinan J.L."/>
            <person name="Peng Y."/>
            <person name="Rokas A."/>
            <person name="Rosa C.A."/>
            <person name="Scheuner C."/>
            <person name="Sibirny A.A."/>
            <person name="Slot J.C."/>
            <person name="Stielow J.B."/>
            <person name="Sun H."/>
            <person name="Kurtzman C.P."/>
            <person name="Blackwell M."/>
            <person name="Grigoriev I.V."/>
            <person name="Jeffries T.W."/>
        </authorList>
    </citation>
    <scope>NUCLEOTIDE SEQUENCE [LARGE SCALE GENOMIC DNA]</scope>
    <source>
        <strain evidence="14">ATCC 18201 / CBS 1600 / BCRC 20928 / JCM 3617 / NBRC 0987 / NRRL Y-1542</strain>
        <strain evidence="12">NRRL Y-1542</strain>
    </source>
</reference>
<keyword evidence="1" id="KW-0479">Metal-binding</keyword>
<dbReference type="PROSITE" id="PS50222">
    <property type="entry name" value="EF_HAND_2"/>
    <property type="match status" value="4"/>
</dbReference>
<dbReference type="EMBL" id="CDQK01000004">
    <property type="protein sequence ID" value="CEP23338.1"/>
    <property type="molecule type" value="Genomic_DNA"/>
</dbReference>
<dbReference type="InterPro" id="IPR011992">
    <property type="entry name" value="EF-hand-dom_pair"/>
</dbReference>
<dbReference type="PANTHER" id="PTHR45942">
    <property type="entry name" value="PROTEIN PHOSPATASE 3 REGULATORY SUBUNIT B ALPHA ISOFORM TYPE 1"/>
    <property type="match status" value="1"/>
</dbReference>
<dbReference type="Proteomes" id="UP000094389">
    <property type="component" value="Unassembled WGS sequence"/>
</dbReference>
<organism evidence="11 13">
    <name type="scientific">Cyberlindnera jadinii (strain ATCC 18201 / CBS 1600 / BCRC 20928 / JCM 3617 / NBRC 0987 / NRRL Y-1542)</name>
    <name type="common">Torula yeast</name>
    <name type="synonym">Candida utilis</name>
    <dbReference type="NCBI Taxonomy" id="983966"/>
    <lineage>
        <taxon>Eukaryota</taxon>
        <taxon>Fungi</taxon>
        <taxon>Dikarya</taxon>
        <taxon>Ascomycota</taxon>
        <taxon>Saccharomycotina</taxon>
        <taxon>Saccharomycetes</taxon>
        <taxon>Phaffomycetales</taxon>
        <taxon>Phaffomycetaceae</taxon>
        <taxon>Cyberlindnera</taxon>
    </lineage>
</organism>
<evidence type="ECO:0000256" key="9">
    <source>
        <dbReference type="ARBA" id="ARBA00032848"/>
    </source>
</evidence>
<gene>
    <name evidence="11" type="ORF">BN1211_3900</name>
    <name evidence="12" type="ORF">CYBJADRAFT_169915</name>
</gene>
<name>A0A0H5C5U2_CYBJN</name>
<accession>A0A1E4RUD0</accession>
<keyword evidence="3" id="KW-0106">Calcium</keyword>
<dbReference type="PROSITE" id="PS00018">
    <property type="entry name" value="EF_HAND_1"/>
    <property type="match status" value="3"/>
</dbReference>
<comment type="similarity">
    <text evidence="5">Belongs to the calcineurin regulatory subunit family.</text>
</comment>
<dbReference type="OrthoDB" id="191686at2759"/>
<feature type="domain" description="EF-hand" evidence="10">
    <location>
        <begin position="60"/>
        <end position="95"/>
    </location>
</feature>
<dbReference type="AlphaFoldDB" id="A0A0H5C5U2"/>
<evidence type="ECO:0000256" key="7">
    <source>
        <dbReference type="ARBA" id="ARBA00023832"/>
    </source>
</evidence>
<evidence type="ECO:0000313" key="11">
    <source>
        <dbReference type="EMBL" id="CEP23338.1"/>
    </source>
</evidence>